<keyword evidence="3" id="KW-1185">Reference proteome</keyword>
<dbReference type="GO" id="GO:0042393">
    <property type="term" value="F:histone binding"/>
    <property type="evidence" value="ECO:0007669"/>
    <property type="project" value="InterPro"/>
</dbReference>
<dbReference type="EMBL" id="JABELV010000025">
    <property type="protein sequence ID" value="KAG7562826.1"/>
    <property type="molecule type" value="Genomic_DNA"/>
</dbReference>
<evidence type="ECO:0000313" key="2">
    <source>
        <dbReference type="EMBL" id="KAG7562826.1"/>
    </source>
</evidence>
<proteinExistence type="predicted"/>
<feature type="region of interest" description="Disordered" evidence="1">
    <location>
        <begin position="576"/>
        <end position="705"/>
    </location>
</feature>
<reference evidence="2" key="1">
    <citation type="submission" date="2020-04" db="EMBL/GenBank/DDBJ databases">
        <title>Analysis of mating type loci in Filobasidium floriforme.</title>
        <authorList>
            <person name="Nowrousian M."/>
        </authorList>
    </citation>
    <scope>NUCLEOTIDE SEQUENCE</scope>
    <source>
        <strain evidence="2">CBS 6242</strain>
    </source>
</reference>
<organism evidence="2 3">
    <name type="scientific">Filobasidium floriforme</name>
    <dbReference type="NCBI Taxonomy" id="5210"/>
    <lineage>
        <taxon>Eukaryota</taxon>
        <taxon>Fungi</taxon>
        <taxon>Dikarya</taxon>
        <taxon>Basidiomycota</taxon>
        <taxon>Agaricomycotina</taxon>
        <taxon>Tremellomycetes</taxon>
        <taxon>Filobasidiales</taxon>
        <taxon>Filobasidiaceae</taxon>
        <taxon>Filobasidium</taxon>
    </lineage>
</organism>
<feature type="compositionally biased region" description="Basic residues" evidence="1">
    <location>
        <begin position="316"/>
        <end position="332"/>
    </location>
</feature>
<feature type="region of interest" description="Disordered" evidence="1">
    <location>
        <begin position="199"/>
        <end position="223"/>
    </location>
</feature>
<accession>A0A8K0JU37</accession>
<feature type="region of interest" description="Disordered" evidence="1">
    <location>
        <begin position="307"/>
        <end position="339"/>
    </location>
</feature>
<name>A0A8K0JU37_9TREE</name>
<protein>
    <submittedName>
        <fullName evidence="2">Uncharacterized protein</fullName>
    </submittedName>
</protein>
<dbReference type="Proteomes" id="UP000812966">
    <property type="component" value="Unassembled WGS sequence"/>
</dbReference>
<dbReference type="AlphaFoldDB" id="A0A8K0JU37"/>
<gene>
    <name evidence="2" type="ORF">FFLO_01781</name>
</gene>
<feature type="compositionally biased region" description="Basic and acidic residues" evidence="1">
    <location>
        <begin position="695"/>
        <end position="705"/>
    </location>
</feature>
<dbReference type="Pfam" id="PF10384">
    <property type="entry name" value="Scm3"/>
    <property type="match status" value="1"/>
</dbReference>
<feature type="compositionally biased region" description="Polar residues" evidence="1">
    <location>
        <begin position="605"/>
        <end position="626"/>
    </location>
</feature>
<comment type="caution">
    <text evidence="2">The sequence shown here is derived from an EMBL/GenBank/DDBJ whole genome shotgun (WGS) entry which is preliminary data.</text>
</comment>
<sequence>MSSHSGPHPGATRSTRYFPVSAFPTFESTDLALSFTALSSHPRYREALKPFDQGHLDRYKKSAELLQRWESIAERYTAIDPEEDTEIDVVTGDTLYKGEKIDLDDDETLEQWADDPLDDEDEEDEMVDDSRICQAGDSVLDKLKGSAFQDSEGDRDVLDFWGAESEMQIQVGELPDISCLPVKDVSAKDQADLDAFLRDEEERKRQEELDSDGLGPGAYSDDHVENAIDDDREDVIVCSIPLGRSARPTIVVSHLDESPRKKRRVGRPRKIWAAQDEICQASDHTASLDVISAAPSSDDVNLCSEALGAGGEPFRTPKRSRGSGTRARRGRRPNVTPLTPHLIGGVPRETKAEALTSEWMDRNLLRSEITTPYISRSSRVVKVPERLGEHVEWARIRHPYGKRSSPPIRKASPVHMECYVDLPPLPADWFDDNAMPIATEKEVTTEDAVMAISSPQSVARETEVPIPPMEREYQVDVVEDGIEFAPSPTSEDPEVPLPEAVIDVTQSPLMYESALVKTVFDGSAAEFHDILESSDADILNAIHEREFLESLLAMGTTYTSEREASVELEALRFSTSPSPSVLASSSQADDERPVDPSPSSPSASTALYNANISNAPEQPRQPFSFSKDSDLSTAVPEAGPSLISEARTLESLPTTRINAIEPVSNDWEPNPPETELAQEDQAEFEQTPYQPSSPRHRDCEERPEPRNVDLVLVKDEPLDDDDPLLWNTLDDSLDELNVELNLNRRVMLPISVRLPKGAQGSAFENPICVDDEEDELGGWDLDGWS</sequence>
<feature type="compositionally biased region" description="Low complexity" evidence="1">
    <location>
        <begin position="576"/>
        <end position="586"/>
    </location>
</feature>
<dbReference type="GO" id="GO:0005634">
    <property type="term" value="C:nucleus"/>
    <property type="evidence" value="ECO:0007669"/>
    <property type="project" value="InterPro"/>
</dbReference>
<feature type="compositionally biased region" description="Basic and acidic residues" evidence="1">
    <location>
        <begin position="199"/>
        <end position="208"/>
    </location>
</feature>
<dbReference type="InterPro" id="IPR018465">
    <property type="entry name" value="Scm3/HJURP"/>
</dbReference>
<evidence type="ECO:0000256" key="1">
    <source>
        <dbReference type="SAM" id="MobiDB-lite"/>
    </source>
</evidence>
<evidence type="ECO:0000313" key="3">
    <source>
        <dbReference type="Proteomes" id="UP000812966"/>
    </source>
</evidence>